<comment type="similarity">
    <text evidence="1">Belongs to the bacterial sugar transferase family.</text>
</comment>
<dbReference type="AlphaFoldDB" id="A0A0D8ZUG1"/>
<feature type="domain" description="Bacterial sugar transferase" evidence="3">
    <location>
        <begin position="17"/>
        <end position="209"/>
    </location>
</feature>
<keyword evidence="2" id="KW-0472">Membrane</keyword>
<gene>
    <name evidence="4" type="ORF">UH38_09915</name>
</gene>
<keyword evidence="2" id="KW-1133">Transmembrane helix</keyword>
<protein>
    <submittedName>
        <fullName evidence="4">UDP-phosphate galactose phosphotransferase</fullName>
    </submittedName>
</protein>
<reference evidence="4 5" key="1">
    <citation type="submission" date="2015-02" db="EMBL/GenBank/DDBJ databases">
        <title>Draft genome of a novel marine cyanobacterium (Chroococcales) isolated from South Atlantic Ocean.</title>
        <authorList>
            <person name="Rigonato J."/>
            <person name="Alvarenga D.O."/>
            <person name="Branco L.H."/>
            <person name="Varani A.M."/>
            <person name="Brandini F.P."/>
            <person name="Fiore M.F."/>
        </authorList>
    </citation>
    <scope>NUCLEOTIDE SEQUENCE [LARGE SCALE GENOMIC DNA]</scope>
    <source>
        <strain evidence="4 5">CENA595</strain>
    </source>
</reference>
<evidence type="ECO:0000313" key="5">
    <source>
        <dbReference type="Proteomes" id="UP000032452"/>
    </source>
</evidence>
<keyword evidence="2" id="KW-0812">Transmembrane</keyword>
<evidence type="ECO:0000256" key="1">
    <source>
        <dbReference type="ARBA" id="ARBA00006464"/>
    </source>
</evidence>
<feature type="transmembrane region" description="Helical" evidence="2">
    <location>
        <begin position="22"/>
        <end position="45"/>
    </location>
</feature>
<dbReference type="PANTHER" id="PTHR30576:SF23">
    <property type="entry name" value="GLUCOSYLTRANSFERASE"/>
    <property type="match status" value="1"/>
</dbReference>
<keyword evidence="4" id="KW-0808">Transferase</keyword>
<keyword evidence="5" id="KW-1185">Reference proteome</keyword>
<proteinExistence type="inferred from homology"/>
<dbReference type="PANTHER" id="PTHR30576">
    <property type="entry name" value="COLANIC BIOSYNTHESIS UDP-GLUCOSE LIPID CARRIER TRANSFERASE"/>
    <property type="match status" value="1"/>
</dbReference>
<evidence type="ECO:0000256" key="2">
    <source>
        <dbReference type="SAM" id="Phobius"/>
    </source>
</evidence>
<sequence length="215" mass="24902">MLEVRQSWNYTLQFIGKRIVDFVGAGVGLLVLSPFLLIIALAIRFDSQGGVFFRQQRLGRSGKPFLVWKFRTMEVNAEQRLKDLEQLNESQGGVLFKIKADPRVTRIGKFLRRTSLDELPQLFNVLQGHMSLVGPRPLQLRDCNLAIESNRDDFIKRLTSMPGMTGLWQVSGRSEVAFEDMLRLDLRYIDRWSLFLDLQIIWRTIQVLLTRKGAY</sequence>
<dbReference type="PATRIC" id="fig|1618023.3.peg.3738"/>
<dbReference type="GO" id="GO:0016780">
    <property type="term" value="F:phosphotransferase activity, for other substituted phosphate groups"/>
    <property type="evidence" value="ECO:0007669"/>
    <property type="project" value="TreeGrafter"/>
</dbReference>
<name>A0A0D8ZUG1_9CYAN</name>
<accession>A0A0D8ZUG1</accession>
<evidence type="ECO:0000259" key="3">
    <source>
        <dbReference type="Pfam" id="PF02397"/>
    </source>
</evidence>
<comment type="caution">
    <text evidence="4">The sequence shown here is derived from an EMBL/GenBank/DDBJ whole genome shotgun (WGS) entry which is preliminary data.</text>
</comment>
<dbReference type="InterPro" id="IPR003362">
    <property type="entry name" value="Bact_transf"/>
</dbReference>
<evidence type="ECO:0000313" key="4">
    <source>
        <dbReference type="EMBL" id="KJH72032.1"/>
    </source>
</evidence>
<dbReference type="Pfam" id="PF02397">
    <property type="entry name" value="Bac_transf"/>
    <property type="match status" value="1"/>
</dbReference>
<organism evidence="4 5">
    <name type="scientific">Aliterella atlantica CENA595</name>
    <dbReference type="NCBI Taxonomy" id="1618023"/>
    <lineage>
        <taxon>Bacteria</taxon>
        <taxon>Bacillati</taxon>
        <taxon>Cyanobacteriota</taxon>
        <taxon>Cyanophyceae</taxon>
        <taxon>Chroococcidiopsidales</taxon>
        <taxon>Aliterellaceae</taxon>
        <taxon>Aliterella</taxon>
    </lineage>
</organism>
<dbReference type="Proteomes" id="UP000032452">
    <property type="component" value="Unassembled WGS sequence"/>
</dbReference>
<dbReference type="EMBL" id="JYON01000008">
    <property type="protein sequence ID" value="KJH72032.1"/>
    <property type="molecule type" value="Genomic_DNA"/>
</dbReference>
<dbReference type="STRING" id="1618023.UH38_09915"/>